<feature type="domain" description="DNA methylase N-4/N-6" evidence="5">
    <location>
        <begin position="25"/>
        <end position="247"/>
    </location>
</feature>
<dbReference type="RefSeq" id="WP_084232751.1">
    <property type="nucleotide sequence ID" value="NZ_FWXE01000013.1"/>
</dbReference>
<evidence type="ECO:0000256" key="2">
    <source>
        <dbReference type="ARBA" id="ARBA00022603"/>
    </source>
</evidence>
<gene>
    <name evidence="6" type="ORF">CJF60_05060</name>
</gene>
<evidence type="ECO:0000256" key="3">
    <source>
        <dbReference type="ARBA" id="ARBA00022679"/>
    </source>
</evidence>
<comment type="similarity">
    <text evidence="1 4">Belongs to the N(4)/N(6)-methyltransferase family.</text>
</comment>
<keyword evidence="3" id="KW-0808">Transferase</keyword>
<evidence type="ECO:0000259" key="5">
    <source>
        <dbReference type="Pfam" id="PF01555"/>
    </source>
</evidence>
<dbReference type="EC" id="2.1.1.-" evidence="4"/>
<dbReference type="InterPro" id="IPR002941">
    <property type="entry name" value="DNA_methylase_N4/N6"/>
</dbReference>
<evidence type="ECO:0000256" key="1">
    <source>
        <dbReference type="ARBA" id="ARBA00006594"/>
    </source>
</evidence>
<protein>
    <recommendedName>
        <fullName evidence="4">Methyltransferase</fullName>
        <ecNumber evidence="4">2.1.1.-</ecNumber>
    </recommendedName>
</protein>
<sequence length="365" mass="42091">MNFKNKILHSETIEMMKKLPDKSFDFCFADPPYFMQIADGKKLYRVEGSEFSGVDDDWDKFESMEKYKVFTKSWLTEVHRLLKTNGTICVISGMQSIFEIGSILRDLGFWVINDIIWKKSNPTPNFSGSRLNNSHETMIWASKSKKSKFTFNYKTGKALNNGKQMGSIWQFPICSGSERLKDDENKKLHNTQKPEALLHRIITLFTKKGDLILDPFGGTMTTAAVAKKTGRTYTMIEQDENYIKYGQKRLDNVMEEIGDIENAIFDNKPLKVSMAEMVQNGFFIIGEEFHHKNGETAILSDNRGYLKYKDTVESMHEVAAKMGNNKRRVNAFDFLLVKRNGKLVSISEVRENYRQYVKTSSLFLN</sequence>
<dbReference type="InterPro" id="IPR001091">
    <property type="entry name" value="RM_Methyltransferase"/>
</dbReference>
<proteinExistence type="inferred from homology"/>
<name>A0ABX4H468_9BACT</name>
<dbReference type="PRINTS" id="PR00508">
    <property type="entry name" value="S21N4MTFRASE"/>
</dbReference>
<keyword evidence="2" id="KW-0489">Methyltransferase</keyword>
<evidence type="ECO:0000313" key="7">
    <source>
        <dbReference type="Proteomes" id="UP000217033"/>
    </source>
</evidence>
<reference evidence="6" key="1">
    <citation type="submission" date="2017-08" db="EMBL/GenBank/DDBJ databases">
        <authorList>
            <person name="Alvarez-Ponce D."/>
            <person name="Weitzman C.L."/>
            <person name="Tillett R.L."/>
            <person name="Sandmeier F.C."/>
            <person name="Tracy C.R."/>
        </authorList>
    </citation>
    <scope>NUCLEOTIDE SEQUENCE [LARGE SCALE GENOMIC DNA]</scope>
    <source>
        <strain evidence="6">PS6</strain>
    </source>
</reference>
<keyword evidence="7" id="KW-1185">Reference proteome</keyword>
<dbReference type="PROSITE" id="PS00092">
    <property type="entry name" value="N6_MTASE"/>
    <property type="match status" value="1"/>
</dbReference>
<dbReference type="Gene3D" id="3.40.50.150">
    <property type="entry name" value="Vaccinia Virus protein VP39"/>
    <property type="match status" value="1"/>
</dbReference>
<dbReference type="Pfam" id="PF01555">
    <property type="entry name" value="N6_N4_Mtase"/>
    <property type="match status" value="1"/>
</dbReference>
<dbReference type="InterPro" id="IPR029063">
    <property type="entry name" value="SAM-dependent_MTases_sf"/>
</dbReference>
<organism evidence="6 7">
    <name type="scientific">Mycoplasmopsis agassizii</name>
    <dbReference type="NCBI Taxonomy" id="33922"/>
    <lineage>
        <taxon>Bacteria</taxon>
        <taxon>Bacillati</taxon>
        <taxon>Mycoplasmatota</taxon>
        <taxon>Mycoplasmoidales</taxon>
        <taxon>Metamycoplasmataceae</taxon>
        <taxon>Mycoplasmopsis</taxon>
    </lineage>
</organism>
<dbReference type="EMBL" id="NQMN01000003">
    <property type="protein sequence ID" value="PAF54612.1"/>
    <property type="molecule type" value="Genomic_DNA"/>
</dbReference>
<dbReference type="SUPFAM" id="SSF53335">
    <property type="entry name" value="S-adenosyl-L-methionine-dependent methyltransferases"/>
    <property type="match status" value="1"/>
</dbReference>
<evidence type="ECO:0000256" key="4">
    <source>
        <dbReference type="RuleBase" id="RU362026"/>
    </source>
</evidence>
<accession>A0ABX4H468</accession>
<dbReference type="Proteomes" id="UP000217033">
    <property type="component" value="Unassembled WGS sequence"/>
</dbReference>
<comment type="caution">
    <text evidence="6">The sequence shown here is derived from an EMBL/GenBank/DDBJ whole genome shotgun (WGS) entry which is preliminary data.</text>
</comment>
<dbReference type="InterPro" id="IPR002052">
    <property type="entry name" value="DNA_methylase_N6_adenine_CS"/>
</dbReference>
<evidence type="ECO:0000313" key="6">
    <source>
        <dbReference type="EMBL" id="PAF54612.1"/>
    </source>
</evidence>